<proteinExistence type="predicted"/>
<evidence type="ECO:0000256" key="1">
    <source>
        <dbReference type="SAM" id="Phobius"/>
    </source>
</evidence>
<dbReference type="AlphaFoldDB" id="A0A1T5E6P2"/>
<reference evidence="3" key="1">
    <citation type="submission" date="2017-02" db="EMBL/GenBank/DDBJ databases">
        <authorList>
            <person name="Varghese N."/>
            <person name="Submissions S."/>
        </authorList>
    </citation>
    <scope>NUCLEOTIDE SEQUENCE [LARGE SCALE GENOMIC DNA]</scope>
    <source>
        <strain evidence="3">UM2</strain>
    </source>
</reference>
<accession>A0A1T5E6P2</accession>
<keyword evidence="1" id="KW-1133">Transmembrane helix</keyword>
<dbReference type="EMBL" id="FUYM01000006">
    <property type="protein sequence ID" value="SKB79525.1"/>
    <property type="molecule type" value="Genomic_DNA"/>
</dbReference>
<dbReference type="RefSeq" id="WP_079648977.1">
    <property type="nucleotide sequence ID" value="NZ_FUYM01000006.1"/>
</dbReference>
<sequence length="89" mass="10266">MKLSSIVAIYLLFWWGCLFLVLPFRLRSSAEPEALVPGQAESAPPRFSVWRTVLWTTIVSLVVFGLFYVNYVNGWITADFFDLTRFRTA</sequence>
<feature type="transmembrane region" description="Helical" evidence="1">
    <location>
        <begin position="54"/>
        <end position="76"/>
    </location>
</feature>
<organism evidence="2 3">
    <name type="scientific">Rhizorhabdus histidinilytica</name>
    <dbReference type="NCBI Taxonomy" id="439228"/>
    <lineage>
        <taxon>Bacteria</taxon>
        <taxon>Pseudomonadati</taxon>
        <taxon>Pseudomonadota</taxon>
        <taxon>Alphaproteobacteria</taxon>
        <taxon>Sphingomonadales</taxon>
        <taxon>Sphingomonadaceae</taxon>
        <taxon>Rhizorhabdus</taxon>
    </lineage>
</organism>
<dbReference type="OrthoDB" id="9804637at2"/>
<dbReference type="Proteomes" id="UP000189818">
    <property type="component" value="Unassembled WGS sequence"/>
</dbReference>
<keyword evidence="1" id="KW-0812">Transmembrane</keyword>
<keyword evidence="3" id="KW-1185">Reference proteome</keyword>
<dbReference type="InterPro" id="IPR009935">
    <property type="entry name" value="DUF1467"/>
</dbReference>
<gene>
    <name evidence="2" type="ORF">SAMN06295920_106224</name>
</gene>
<evidence type="ECO:0000313" key="3">
    <source>
        <dbReference type="Proteomes" id="UP000189818"/>
    </source>
</evidence>
<evidence type="ECO:0000313" key="2">
    <source>
        <dbReference type="EMBL" id="SKB79525.1"/>
    </source>
</evidence>
<dbReference type="STRING" id="439228.SAMN06295920_106224"/>
<protein>
    <submittedName>
        <fullName evidence="2">Predicted secreted protein</fullName>
    </submittedName>
</protein>
<name>A0A1T5E6P2_9SPHN</name>
<keyword evidence="1" id="KW-0472">Membrane</keyword>
<dbReference type="Pfam" id="PF07330">
    <property type="entry name" value="DUF1467"/>
    <property type="match status" value="1"/>
</dbReference>